<dbReference type="Proteomes" id="UP000000851">
    <property type="component" value="Chromosome"/>
</dbReference>
<keyword evidence="2" id="KW-1185">Reference proteome</keyword>
<evidence type="ECO:0000313" key="1">
    <source>
        <dbReference type="EMBL" id="ACU74014.1"/>
    </source>
</evidence>
<dbReference type="EMBL" id="CP001700">
    <property type="protein sequence ID" value="ACU74014.1"/>
    <property type="molecule type" value="Genomic_DNA"/>
</dbReference>
<gene>
    <name evidence="1" type="ordered locus">Caci_5155</name>
</gene>
<proteinExistence type="predicted"/>
<dbReference type="STRING" id="479433.Caci_5155"/>
<name>C7Q6H9_CATAD</name>
<dbReference type="KEGG" id="cai:Caci_5155"/>
<dbReference type="AlphaFoldDB" id="C7Q6H9"/>
<reference evidence="1 2" key="1">
    <citation type="journal article" date="2009" name="Stand. Genomic Sci.">
        <title>Complete genome sequence of Catenulispora acidiphila type strain (ID 139908).</title>
        <authorList>
            <person name="Copeland A."/>
            <person name="Lapidus A."/>
            <person name="Glavina Del Rio T."/>
            <person name="Nolan M."/>
            <person name="Lucas S."/>
            <person name="Chen F."/>
            <person name="Tice H."/>
            <person name="Cheng J.F."/>
            <person name="Bruce D."/>
            <person name="Goodwin L."/>
            <person name="Pitluck S."/>
            <person name="Mikhailova N."/>
            <person name="Pati A."/>
            <person name="Ivanova N."/>
            <person name="Mavromatis K."/>
            <person name="Chen A."/>
            <person name="Palaniappan K."/>
            <person name="Chain P."/>
            <person name="Land M."/>
            <person name="Hauser L."/>
            <person name="Chang Y.J."/>
            <person name="Jeffries C.D."/>
            <person name="Chertkov O."/>
            <person name="Brettin T."/>
            <person name="Detter J.C."/>
            <person name="Han C."/>
            <person name="Ali Z."/>
            <person name="Tindall B.J."/>
            <person name="Goker M."/>
            <person name="Bristow J."/>
            <person name="Eisen J.A."/>
            <person name="Markowitz V."/>
            <person name="Hugenholtz P."/>
            <person name="Kyrpides N.C."/>
            <person name="Klenk H.P."/>
        </authorList>
    </citation>
    <scope>NUCLEOTIDE SEQUENCE [LARGE SCALE GENOMIC DNA]</scope>
    <source>
        <strain evidence="2">DSM 44928 / JCM 14897 / NBRC 102108 / NRRL B-24433 / ID139908</strain>
    </source>
</reference>
<evidence type="ECO:0000313" key="2">
    <source>
        <dbReference type="Proteomes" id="UP000000851"/>
    </source>
</evidence>
<accession>C7Q6H9</accession>
<sequence length="372" mass="38535">MDAGIYVYPWDVVGDPAAAERIAGLGVGHATVAAFYHATRALTPRHPAHRVIVAERSAAYLPVGSAWSGLLPEAQGWVPGQDVFGETASALAGAGVATHAWVVVDHVDGFDGPHVVNAYGDVYPWALCPANESVLEYAVGLAAVVAERPDIAGVEFEAAGWYGFDHLNQHDKVAGIPLSEDEQFLFSLCFCPACCAAYREAGVNAAQLRSAVRARLDATFEGRVGAVFDADLGDAVAAMRGRVADRLREAMVREVRSQRSDPGFAVSFHATPRPRVSLANTGLDMATLPSGTSGVVVNCWKGSAEPVAASVGHGVDVYAGLLGIRGMGGDPDGLARVIGDVRAAGAAGVRIYHAGLAGADDLTAIGKALADA</sequence>
<dbReference type="eggNOG" id="COG1649">
    <property type="taxonomic scope" value="Bacteria"/>
</dbReference>
<organism evidence="1 2">
    <name type="scientific">Catenulispora acidiphila (strain DSM 44928 / JCM 14897 / NBRC 102108 / NRRL B-24433 / ID139908)</name>
    <dbReference type="NCBI Taxonomy" id="479433"/>
    <lineage>
        <taxon>Bacteria</taxon>
        <taxon>Bacillati</taxon>
        <taxon>Actinomycetota</taxon>
        <taxon>Actinomycetes</taxon>
        <taxon>Catenulisporales</taxon>
        <taxon>Catenulisporaceae</taxon>
        <taxon>Catenulispora</taxon>
    </lineage>
</organism>
<dbReference type="InParanoid" id="C7Q6H9"/>
<dbReference type="HOGENOM" id="CLU_057304_0_0_11"/>
<protein>
    <submittedName>
        <fullName evidence="1">Putative alanine-rich protein</fullName>
    </submittedName>
</protein>